<proteinExistence type="predicted"/>
<reference evidence="2 3" key="1">
    <citation type="journal article" date="2016" name="Nat. Commun.">
        <title>Thousands of microbial genomes shed light on interconnected biogeochemical processes in an aquifer system.</title>
        <authorList>
            <person name="Anantharaman K."/>
            <person name="Brown C.T."/>
            <person name="Hug L.A."/>
            <person name="Sharon I."/>
            <person name="Castelle C.J."/>
            <person name="Probst A.J."/>
            <person name="Thomas B.C."/>
            <person name="Singh A."/>
            <person name="Wilkins M.J."/>
            <person name="Karaoz U."/>
            <person name="Brodie E.L."/>
            <person name="Williams K.H."/>
            <person name="Hubbard S.S."/>
            <person name="Banfield J.F."/>
        </authorList>
    </citation>
    <scope>NUCLEOTIDE SEQUENCE [LARGE SCALE GENOMIC DNA]</scope>
</reference>
<comment type="caution">
    <text evidence="2">The sequence shown here is derived from an EMBL/GenBank/DDBJ whole genome shotgun (WGS) entry which is preliminary data.</text>
</comment>
<feature type="transmembrane region" description="Helical" evidence="1">
    <location>
        <begin position="6"/>
        <end position="26"/>
    </location>
</feature>
<keyword evidence="1" id="KW-1133">Transmembrane helix</keyword>
<protein>
    <submittedName>
        <fullName evidence="2">Uncharacterized protein</fullName>
    </submittedName>
</protein>
<accession>A0A1F5FYR3</accession>
<evidence type="ECO:0000313" key="2">
    <source>
        <dbReference type="EMBL" id="OGD84747.1"/>
    </source>
</evidence>
<sequence>MSLSFLKPRLANVLLTLVILSLPIFWEREPLPTGGYSVVAYRPIFLLASYLQMNDYYPFFQMVGFSFAVYFGVSLAILILTVLWGKTKKFRKAL</sequence>
<evidence type="ECO:0000313" key="3">
    <source>
        <dbReference type="Proteomes" id="UP000179252"/>
    </source>
</evidence>
<feature type="transmembrane region" description="Helical" evidence="1">
    <location>
        <begin position="59"/>
        <end position="84"/>
    </location>
</feature>
<dbReference type="EMBL" id="MFAU01000013">
    <property type="protein sequence ID" value="OGD84747.1"/>
    <property type="molecule type" value="Genomic_DNA"/>
</dbReference>
<organism evidence="2 3">
    <name type="scientific">Candidatus Curtissbacteria bacterium RBG_13_40_7</name>
    <dbReference type="NCBI Taxonomy" id="1797706"/>
    <lineage>
        <taxon>Bacteria</taxon>
        <taxon>Candidatus Curtissiibacteriota</taxon>
    </lineage>
</organism>
<keyword evidence="1" id="KW-0812">Transmembrane</keyword>
<dbReference type="Proteomes" id="UP000179252">
    <property type="component" value="Unassembled WGS sequence"/>
</dbReference>
<name>A0A1F5FYR3_9BACT</name>
<dbReference type="AlphaFoldDB" id="A0A1F5FYR3"/>
<keyword evidence="1" id="KW-0472">Membrane</keyword>
<gene>
    <name evidence="2" type="ORF">A2165_03215</name>
</gene>
<evidence type="ECO:0000256" key="1">
    <source>
        <dbReference type="SAM" id="Phobius"/>
    </source>
</evidence>